<accession>A0ABY1NBD8</accession>
<proteinExistence type="predicted"/>
<dbReference type="Proteomes" id="UP001157961">
    <property type="component" value="Unassembled WGS sequence"/>
</dbReference>
<comment type="caution">
    <text evidence="2">The sequence shown here is derived from an EMBL/GenBank/DDBJ whole genome shotgun (WGS) entry which is preliminary data.</text>
</comment>
<gene>
    <name evidence="2" type="ORF">SAMN06265373_101587</name>
</gene>
<keyword evidence="3" id="KW-1185">Reference proteome</keyword>
<evidence type="ECO:0000256" key="1">
    <source>
        <dbReference type="SAM" id="SignalP"/>
    </source>
</evidence>
<protein>
    <submittedName>
        <fullName evidence="2">Uncharacterized protein</fullName>
    </submittedName>
</protein>
<feature type="chain" id="PRO_5046092376" evidence="1">
    <location>
        <begin position="21"/>
        <end position="136"/>
    </location>
</feature>
<feature type="signal peptide" evidence="1">
    <location>
        <begin position="1"/>
        <end position="20"/>
    </location>
</feature>
<dbReference type="RefSeq" id="WP_283424436.1">
    <property type="nucleotide sequence ID" value="NZ_FXTY01000001.1"/>
</dbReference>
<evidence type="ECO:0000313" key="2">
    <source>
        <dbReference type="EMBL" id="SMP05614.1"/>
    </source>
</evidence>
<name>A0ABY1NBD8_9RHOB</name>
<dbReference type="EMBL" id="FXTY01000001">
    <property type="protein sequence ID" value="SMP05614.1"/>
    <property type="molecule type" value="Genomic_DNA"/>
</dbReference>
<evidence type="ECO:0000313" key="3">
    <source>
        <dbReference type="Proteomes" id="UP001157961"/>
    </source>
</evidence>
<reference evidence="2 3" key="1">
    <citation type="submission" date="2017-05" db="EMBL/GenBank/DDBJ databases">
        <authorList>
            <person name="Varghese N."/>
            <person name="Submissions S."/>
        </authorList>
    </citation>
    <scope>NUCLEOTIDE SEQUENCE [LARGE SCALE GENOMIC DNA]</scope>
    <source>
        <strain evidence="2 3">DSM 29734</strain>
    </source>
</reference>
<keyword evidence="1" id="KW-0732">Signal</keyword>
<sequence>MRRFFAGAAILCFSFQVAVAATPEPVQLHNSNAVWFENWIGLSNATLSVTAPNGETIEVFAASGTPVFQLSGRDIQDGYYRYELRAATEEQKKIVNATNQGRGDAQRDTAAVPYYSTGNFLVERGVIVIPEDIKEE</sequence>
<organism evidence="2 3">
    <name type="scientific">Shimia sagamensis</name>
    <dbReference type="NCBI Taxonomy" id="1566352"/>
    <lineage>
        <taxon>Bacteria</taxon>
        <taxon>Pseudomonadati</taxon>
        <taxon>Pseudomonadota</taxon>
        <taxon>Alphaproteobacteria</taxon>
        <taxon>Rhodobacterales</taxon>
        <taxon>Roseobacteraceae</taxon>
    </lineage>
</organism>